<feature type="signal peptide" evidence="2">
    <location>
        <begin position="1"/>
        <end position="28"/>
    </location>
</feature>
<evidence type="ECO:0000256" key="2">
    <source>
        <dbReference type="SAM" id="SignalP"/>
    </source>
</evidence>
<evidence type="ECO:0000313" key="4">
    <source>
        <dbReference type="EMBL" id="QAT43163.1"/>
    </source>
</evidence>
<reference evidence="4 5" key="1">
    <citation type="submission" date="2019-01" db="EMBL/GenBank/DDBJ databases">
        <title>Draft genomes of a novel of Aminipila strains.</title>
        <authorList>
            <person name="Ma S."/>
        </authorList>
    </citation>
    <scope>NUCLEOTIDE SEQUENCE [LARGE SCALE GENOMIC DNA]</scope>
    <source>
        <strain evidence="5">JN-39</strain>
    </source>
</reference>
<dbReference type="InterPro" id="IPR002508">
    <property type="entry name" value="MurNAc-LAA_cat"/>
</dbReference>
<keyword evidence="2" id="KW-0732">Signal</keyword>
<evidence type="ECO:0000313" key="5">
    <source>
        <dbReference type="Proteomes" id="UP000287601"/>
    </source>
</evidence>
<dbReference type="Proteomes" id="UP000287601">
    <property type="component" value="Chromosome"/>
</dbReference>
<accession>A0A410PW45</accession>
<dbReference type="InterPro" id="IPR013783">
    <property type="entry name" value="Ig-like_fold"/>
</dbReference>
<dbReference type="KEGG" id="amij:EQM06_07875"/>
<dbReference type="PANTHER" id="PTHR30404">
    <property type="entry name" value="N-ACETYLMURAMOYL-L-ALANINE AMIDASE"/>
    <property type="match status" value="1"/>
</dbReference>
<evidence type="ECO:0000256" key="1">
    <source>
        <dbReference type="ARBA" id="ARBA00022801"/>
    </source>
</evidence>
<sequence length="532" mass="57882">MKIRGKRTAAVCTAIVLGINMIPYAAHATDDINDMNVVQASEDMNGVNTADMGENTASSAYKNPQDIIISQPNNGYTTTSSRVSILGAADYRYPVYMNGNEIGITEHGFFAVYVNLNIGNNTFTFTNNGKSKSITITRKSSGSSGSSSSGNGITYWSKSHAPKYAVVKGQNISRMSVPGGDSKSLMMPLATGTMAQIIGETGSLYCLSDYSFVYKSNVTVHDGVLGRDAITSMDLVDDNGYDCTELQLSMGQKALYNLEMGAQSAILTIYNTDQLAWNIIPQNRIIKDIQVLENRNEGYVKYQITFQKDAPINGYYVEFGEGKMLVGFKTIPTITDDSLEGIRIHIDAGHGGTDTGAKGPMDVYGPLEKDINLQIALYAKQYLESKGATVIMTRTDDSDTALADRAAKVAAVKPDFSLSIHCNSMPVTADYNNAKGFLTFYSFDNHSAAEYINSYITSKVGINKSSARYSNLAMTRMTGYPAVLFETSFMSNPSDYEKMIDPETQKQFGEAAGEAVESFIKQLAEKNVNSYA</sequence>
<dbReference type="RefSeq" id="WP_128745811.1">
    <property type="nucleotide sequence ID" value="NZ_CP035281.1"/>
</dbReference>
<dbReference type="GO" id="GO:0009253">
    <property type="term" value="P:peptidoglycan catabolic process"/>
    <property type="evidence" value="ECO:0007669"/>
    <property type="project" value="InterPro"/>
</dbReference>
<dbReference type="GO" id="GO:0030288">
    <property type="term" value="C:outer membrane-bounded periplasmic space"/>
    <property type="evidence" value="ECO:0007669"/>
    <property type="project" value="TreeGrafter"/>
</dbReference>
<organism evidence="4 5">
    <name type="scientific">Aminipila luticellarii</name>
    <dbReference type="NCBI Taxonomy" id="2507160"/>
    <lineage>
        <taxon>Bacteria</taxon>
        <taxon>Bacillati</taxon>
        <taxon>Bacillota</taxon>
        <taxon>Clostridia</taxon>
        <taxon>Peptostreptococcales</taxon>
        <taxon>Anaerovoracaceae</taxon>
        <taxon>Aminipila</taxon>
    </lineage>
</organism>
<proteinExistence type="predicted"/>
<dbReference type="Gene3D" id="2.60.40.10">
    <property type="entry name" value="Immunoglobulins"/>
    <property type="match status" value="1"/>
</dbReference>
<name>A0A410PW45_9FIRM</name>
<gene>
    <name evidence="4" type="ORF">EQM06_07875</name>
</gene>
<dbReference type="Pfam" id="PF01520">
    <property type="entry name" value="Amidase_3"/>
    <property type="match status" value="1"/>
</dbReference>
<dbReference type="PANTHER" id="PTHR30404:SF0">
    <property type="entry name" value="N-ACETYLMURAMOYL-L-ALANINE AMIDASE AMIC"/>
    <property type="match status" value="1"/>
</dbReference>
<feature type="domain" description="MurNAc-LAA" evidence="3">
    <location>
        <begin position="406"/>
        <end position="517"/>
    </location>
</feature>
<dbReference type="Gene3D" id="3.40.630.40">
    <property type="entry name" value="Zn-dependent exopeptidases"/>
    <property type="match status" value="1"/>
</dbReference>
<feature type="chain" id="PRO_5019098233" evidence="2">
    <location>
        <begin position="29"/>
        <end position="532"/>
    </location>
</feature>
<dbReference type="EMBL" id="CP035281">
    <property type="protein sequence ID" value="QAT43163.1"/>
    <property type="molecule type" value="Genomic_DNA"/>
</dbReference>
<keyword evidence="1" id="KW-0378">Hydrolase</keyword>
<keyword evidence="5" id="KW-1185">Reference proteome</keyword>
<evidence type="ECO:0000259" key="3">
    <source>
        <dbReference type="SMART" id="SM00646"/>
    </source>
</evidence>
<dbReference type="SMART" id="SM00646">
    <property type="entry name" value="Ami_3"/>
    <property type="match status" value="1"/>
</dbReference>
<dbReference type="AlphaFoldDB" id="A0A410PW45"/>
<dbReference type="SUPFAM" id="SSF53187">
    <property type="entry name" value="Zn-dependent exopeptidases"/>
    <property type="match status" value="1"/>
</dbReference>
<dbReference type="CDD" id="cd02696">
    <property type="entry name" value="MurNAc-LAA"/>
    <property type="match status" value="1"/>
</dbReference>
<dbReference type="OrthoDB" id="9772024at2"/>
<dbReference type="GO" id="GO:0008745">
    <property type="term" value="F:N-acetylmuramoyl-L-alanine amidase activity"/>
    <property type="evidence" value="ECO:0007669"/>
    <property type="project" value="InterPro"/>
</dbReference>
<protein>
    <submittedName>
        <fullName evidence="4">N-acetylmuramoyl-L-alanine amidase</fullName>
    </submittedName>
</protein>
<dbReference type="InterPro" id="IPR050695">
    <property type="entry name" value="N-acetylmuramoyl_amidase_3"/>
</dbReference>